<name>X1KS74_9ZZZZ</name>
<organism evidence="1">
    <name type="scientific">marine sediment metagenome</name>
    <dbReference type="NCBI Taxonomy" id="412755"/>
    <lineage>
        <taxon>unclassified sequences</taxon>
        <taxon>metagenomes</taxon>
        <taxon>ecological metagenomes</taxon>
    </lineage>
</organism>
<proteinExistence type="predicted"/>
<feature type="non-terminal residue" evidence="1">
    <location>
        <position position="47"/>
    </location>
</feature>
<reference evidence="1" key="1">
    <citation type="journal article" date="2014" name="Front. Microbiol.">
        <title>High frequency of phylogenetically diverse reductive dehalogenase-homologous genes in deep subseafloor sedimentary metagenomes.</title>
        <authorList>
            <person name="Kawai M."/>
            <person name="Futagami T."/>
            <person name="Toyoda A."/>
            <person name="Takaki Y."/>
            <person name="Nishi S."/>
            <person name="Hori S."/>
            <person name="Arai W."/>
            <person name="Tsubouchi T."/>
            <person name="Morono Y."/>
            <person name="Uchiyama I."/>
            <person name="Ito T."/>
            <person name="Fujiyama A."/>
            <person name="Inagaki F."/>
            <person name="Takami H."/>
        </authorList>
    </citation>
    <scope>NUCLEOTIDE SEQUENCE</scope>
    <source>
        <strain evidence="1">Expedition CK06-06</strain>
    </source>
</reference>
<dbReference type="AlphaFoldDB" id="X1KS74"/>
<dbReference type="EMBL" id="BARU01049399">
    <property type="protein sequence ID" value="GAH92994.1"/>
    <property type="molecule type" value="Genomic_DNA"/>
</dbReference>
<sequence length="47" mass="5169">DITTGFSMLQTAQQLWEQNPVITSSISEESNLALDIISLITKDNNTS</sequence>
<comment type="caution">
    <text evidence="1">The sequence shown here is derived from an EMBL/GenBank/DDBJ whole genome shotgun (WGS) entry which is preliminary data.</text>
</comment>
<accession>X1KS74</accession>
<gene>
    <name evidence="1" type="ORF">S03H2_72753</name>
</gene>
<evidence type="ECO:0000313" key="1">
    <source>
        <dbReference type="EMBL" id="GAH92994.1"/>
    </source>
</evidence>
<feature type="non-terminal residue" evidence="1">
    <location>
        <position position="1"/>
    </location>
</feature>
<protein>
    <submittedName>
        <fullName evidence="1">Uncharacterized protein</fullName>
    </submittedName>
</protein>